<dbReference type="AlphaFoldDB" id="D6TSS6"/>
<reference evidence="1 2" key="1">
    <citation type="journal article" date="2011" name="Stand. Genomic Sci.">
        <title>Non-contiguous finished genome sequence and contextual data of the filamentous soil bacterium Ktedonobacter racemifer type strain (SOSP1-21).</title>
        <authorList>
            <person name="Chang Y.J."/>
            <person name="Land M."/>
            <person name="Hauser L."/>
            <person name="Chertkov O."/>
            <person name="Del Rio T.G."/>
            <person name="Nolan M."/>
            <person name="Copeland A."/>
            <person name="Tice H."/>
            <person name="Cheng J.F."/>
            <person name="Lucas S."/>
            <person name="Han C."/>
            <person name="Goodwin L."/>
            <person name="Pitluck S."/>
            <person name="Ivanova N."/>
            <person name="Ovchinikova G."/>
            <person name="Pati A."/>
            <person name="Chen A."/>
            <person name="Palaniappan K."/>
            <person name="Mavromatis K."/>
            <person name="Liolios K."/>
            <person name="Brettin T."/>
            <person name="Fiebig A."/>
            <person name="Rohde M."/>
            <person name="Abt B."/>
            <person name="Goker M."/>
            <person name="Detter J.C."/>
            <person name="Woyke T."/>
            <person name="Bristow J."/>
            <person name="Eisen J.A."/>
            <person name="Markowitz V."/>
            <person name="Hugenholtz P."/>
            <person name="Kyrpides N.C."/>
            <person name="Klenk H.P."/>
            <person name="Lapidus A."/>
        </authorList>
    </citation>
    <scope>NUCLEOTIDE SEQUENCE [LARGE SCALE GENOMIC DNA]</scope>
    <source>
        <strain evidence="2">DSM 44963</strain>
    </source>
</reference>
<proteinExistence type="predicted"/>
<dbReference type="RefSeq" id="WP_007914215.1">
    <property type="nucleotide sequence ID" value="NZ_ADVG01000003.1"/>
</dbReference>
<evidence type="ECO:0000313" key="2">
    <source>
        <dbReference type="Proteomes" id="UP000004508"/>
    </source>
</evidence>
<sequence>MEKGQKRHLASRLPYNILRKSNSDPLQVGRGVAGAAVLPRRLAV</sequence>
<organism evidence="1 2">
    <name type="scientific">Ktedonobacter racemifer DSM 44963</name>
    <dbReference type="NCBI Taxonomy" id="485913"/>
    <lineage>
        <taxon>Bacteria</taxon>
        <taxon>Bacillati</taxon>
        <taxon>Chloroflexota</taxon>
        <taxon>Ktedonobacteria</taxon>
        <taxon>Ktedonobacterales</taxon>
        <taxon>Ktedonobacteraceae</taxon>
        <taxon>Ktedonobacter</taxon>
    </lineage>
</organism>
<dbReference type="EMBL" id="ADVG01000003">
    <property type="protein sequence ID" value="EFH83477.1"/>
    <property type="molecule type" value="Genomic_DNA"/>
</dbReference>
<keyword evidence="2" id="KW-1185">Reference proteome</keyword>
<accession>D6TSS6</accession>
<dbReference type="InParanoid" id="D6TSS6"/>
<evidence type="ECO:0000313" key="1">
    <source>
        <dbReference type="EMBL" id="EFH83477.1"/>
    </source>
</evidence>
<dbReference type="Proteomes" id="UP000004508">
    <property type="component" value="Unassembled WGS sequence"/>
</dbReference>
<protein>
    <submittedName>
        <fullName evidence="1">Uncharacterized protein</fullName>
    </submittedName>
</protein>
<name>D6TSS6_KTERA</name>
<gene>
    <name evidence="1" type="ORF">Krac_4442</name>
</gene>
<comment type="caution">
    <text evidence="1">The sequence shown here is derived from an EMBL/GenBank/DDBJ whole genome shotgun (WGS) entry which is preliminary data.</text>
</comment>